<evidence type="ECO:0000313" key="3">
    <source>
        <dbReference type="WBParaSite" id="HPBE_0000859601-mRNA-1"/>
    </source>
</evidence>
<dbReference type="OrthoDB" id="418748at2759"/>
<dbReference type="Proteomes" id="UP000050761">
    <property type="component" value="Unassembled WGS sequence"/>
</dbReference>
<reference evidence="1 2" key="1">
    <citation type="submission" date="2018-11" db="EMBL/GenBank/DDBJ databases">
        <authorList>
            <consortium name="Pathogen Informatics"/>
        </authorList>
    </citation>
    <scope>NUCLEOTIDE SEQUENCE [LARGE SCALE GENOMIC DNA]</scope>
</reference>
<gene>
    <name evidence="1" type="ORF">HPBE_LOCUS8597</name>
</gene>
<proteinExistence type="predicted"/>
<accession>A0A183FMH5</accession>
<dbReference type="EMBL" id="UZAH01026199">
    <property type="protein sequence ID" value="VDO77012.1"/>
    <property type="molecule type" value="Genomic_DNA"/>
</dbReference>
<dbReference type="WBParaSite" id="HPBE_0000859601-mRNA-1">
    <property type="protein sequence ID" value="HPBE_0000859601-mRNA-1"/>
    <property type="gene ID" value="HPBE_0000859601"/>
</dbReference>
<accession>A0A3P8BYH7</accession>
<organism evidence="2 3">
    <name type="scientific">Heligmosomoides polygyrus</name>
    <name type="common">Parasitic roundworm</name>
    <dbReference type="NCBI Taxonomy" id="6339"/>
    <lineage>
        <taxon>Eukaryota</taxon>
        <taxon>Metazoa</taxon>
        <taxon>Ecdysozoa</taxon>
        <taxon>Nematoda</taxon>
        <taxon>Chromadorea</taxon>
        <taxon>Rhabditida</taxon>
        <taxon>Rhabditina</taxon>
        <taxon>Rhabditomorpha</taxon>
        <taxon>Strongyloidea</taxon>
        <taxon>Heligmosomidae</taxon>
        <taxon>Heligmosomoides</taxon>
    </lineage>
</organism>
<name>A0A183FMH5_HELPZ</name>
<dbReference type="AlphaFoldDB" id="A0A183FMH5"/>
<keyword evidence="2" id="KW-1185">Reference proteome</keyword>
<reference evidence="3" key="2">
    <citation type="submission" date="2019-09" db="UniProtKB">
        <authorList>
            <consortium name="WormBaseParasite"/>
        </authorList>
    </citation>
    <scope>IDENTIFICATION</scope>
</reference>
<evidence type="ECO:0000313" key="1">
    <source>
        <dbReference type="EMBL" id="VDO77012.1"/>
    </source>
</evidence>
<protein>
    <submittedName>
        <fullName evidence="3">Endo/exonuclease/phosphatase domain-containing protein</fullName>
    </submittedName>
</protein>
<evidence type="ECO:0000313" key="2">
    <source>
        <dbReference type="Proteomes" id="UP000050761"/>
    </source>
</evidence>
<sequence length="111" mass="13309">MTGRPREVADLMKRRRVEVLCLQETRWEGEKAKEIGEEVKLFYSGEDTKRNVCVDIRVVKTVKSADGRILRKPVEVRKRWEEYFKELLNKEFLRWEVQEEQPTEGLIPSWT</sequence>